<dbReference type="EMBL" id="JAECVW010000002">
    <property type="protein sequence ID" value="MBH8594643.1"/>
    <property type="molecule type" value="Genomic_DNA"/>
</dbReference>
<dbReference type="Gene3D" id="3.40.50.720">
    <property type="entry name" value="NAD(P)-binding Rossmann-like Domain"/>
    <property type="match status" value="1"/>
</dbReference>
<dbReference type="NCBIfam" id="NF005559">
    <property type="entry name" value="PRK07231.1"/>
    <property type="match status" value="1"/>
</dbReference>
<comment type="caution">
    <text evidence="4">The sequence shown here is derived from an EMBL/GenBank/DDBJ whole genome shotgun (WGS) entry which is preliminary data.</text>
</comment>
<keyword evidence="2" id="KW-0560">Oxidoreductase</keyword>
<dbReference type="FunFam" id="3.40.50.720:FF:000084">
    <property type="entry name" value="Short-chain dehydrogenase reductase"/>
    <property type="match status" value="1"/>
</dbReference>
<name>A0A8I1DBQ6_THEIN</name>
<dbReference type="AlphaFoldDB" id="A0A8I1DBQ6"/>
<evidence type="ECO:0000256" key="1">
    <source>
        <dbReference type="ARBA" id="ARBA00006484"/>
    </source>
</evidence>
<keyword evidence="5" id="KW-1185">Reference proteome</keyword>
<evidence type="ECO:0000256" key="2">
    <source>
        <dbReference type="ARBA" id="ARBA00023002"/>
    </source>
</evidence>
<dbReference type="PRINTS" id="PR00080">
    <property type="entry name" value="SDRFAMILY"/>
</dbReference>
<dbReference type="InterPro" id="IPR002347">
    <property type="entry name" value="SDR_fam"/>
</dbReference>
<gene>
    <name evidence="4" type="ORF">I8U20_04790</name>
</gene>
<dbReference type="Pfam" id="PF13561">
    <property type="entry name" value="adh_short_C2"/>
    <property type="match status" value="1"/>
</dbReference>
<dbReference type="InterPro" id="IPR036291">
    <property type="entry name" value="NAD(P)-bd_dom_sf"/>
</dbReference>
<evidence type="ECO:0000313" key="4">
    <source>
        <dbReference type="EMBL" id="MBH8594643.1"/>
    </source>
</evidence>
<dbReference type="CDD" id="cd05233">
    <property type="entry name" value="SDR_c"/>
    <property type="match status" value="1"/>
</dbReference>
<dbReference type="PANTHER" id="PTHR42760">
    <property type="entry name" value="SHORT-CHAIN DEHYDROGENASES/REDUCTASES FAMILY MEMBER"/>
    <property type="match status" value="1"/>
</dbReference>
<dbReference type="GO" id="GO:0016616">
    <property type="term" value="F:oxidoreductase activity, acting on the CH-OH group of donors, NAD or NADP as acceptor"/>
    <property type="evidence" value="ECO:0007669"/>
    <property type="project" value="UniProtKB-ARBA"/>
</dbReference>
<protein>
    <submittedName>
        <fullName evidence="4">SDR family oxidoreductase</fullName>
    </submittedName>
</protein>
<dbReference type="Proteomes" id="UP000633619">
    <property type="component" value="Unassembled WGS sequence"/>
</dbReference>
<dbReference type="InterPro" id="IPR020904">
    <property type="entry name" value="Sc_DH/Rdtase_CS"/>
</dbReference>
<dbReference type="SUPFAM" id="SSF51735">
    <property type="entry name" value="NAD(P)-binding Rossmann-fold domains"/>
    <property type="match status" value="1"/>
</dbReference>
<dbReference type="SMART" id="SM00822">
    <property type="entry name" value="PKS_KR"/>
    <property type="match status" value="1"/>
</dbReference>
<dbReference type="RefSeq" id="WP_138615216.1">
    <property type="nucleotide sequence ID" value="NZ_JACEIR010000004.1"/>
</dbReference>
<sequence>MRFAGKVAVVTGAGSGIGEAIAKRLAQEEAYVVLVGRTLSKLERVAGEIGESHATTYSADVTSEQEVKRLSDFIEEKFGQIDILVNNAGSSKLNLLENISVEEWEEVQAANLRSVFLVTKELSKRMKGGQNRAIVNIASISGMKPGTLFAHYSAAKAGVINLTRAFAYELSSYGIRVNSVSPGFIETPLIEDSLNNPGFVKTIERHTVLKRVGKPEEVAGTVAFLVSDDASYITGADIVVDGGWLIK</sequence>
<dbReference type="GO" id="GO:0008206">
    <property type="term" value="P:bile acid metabolic process"/>
    <property type="evidence" value="ECO:0007669"/>
    <property type="project" value="UniProtKB-ARBA"/>
</dbReference>
<dbReference type="PROSITE" id="PS00061">
    <property type="entry name" value="ADH_SHORT"/>
    <property type="match status" value="1"/>
</dbReference>
<organism evidence="4 5">
    <name type="scientific">Thermoactinomyces intermedius</name>
    <dbReference type="NCBI Taxonomy" id="2024"/>
    <lineage>
        <taxon>Bacteria</taxon>
        <taxon>Bacillati</taxon>
        <taxon>Bacillota</taxon>
        <taxon>Bacilli</taxon>
        <taxon>Bacillales</taxon>
        <taxon>Thermoactinomycetaceae</taxon>
        <taxon>Thermoactinomyces</taxon>
    </lineage>
</organism>
<comment type="similarity">
    <text evidence="1">Belongs to the short-chain dehydrogenases/reductases (SDR) family.</text>
</comment>
<accession>A0A8I1DBQ6</accession>
<reference evidence="4 5" key="1">
    <citation type="submission" date="2020-12" db="EMBL/GenBank/DDBJ databases">
        <title>WGS of Thermoactinomyces spp.</title>
        <authorList>
            <person name="Cheng K."/>
        </authorList>
    </citation>
    <scope>NUCLEOTIDE SEQUENCE [LARGE SCALE GENOMIC DNA]</scope>
    <source>
        <strain evidence="5">CICC 10671\DSM 43846</strain>
    </source>
</reference>
<evidence type="ECO:0000313" key="5">
    <source>
        <dbReference type="Proteomes" id="UP000633619"/>
    </source>
</evidence>
<dbReference type="InterPro" id="IPR057326">
    <property type="entry name" value="KR_dom"/>
</dbReference>
<feature type="domain" description="Ketoreductase" evidence="3">
    <location>
        <begin position="6"/>
        <end position="187"/>
    </location>
</feature>
<dbReference type="PRINTS" id="PR00081">
    <property type="entry name" value="GDHRDH"/>
</dbReference>
<proteinExistence type="inferred from homology"/>
<evidence type="ECO:0000259" key="3">
    <source>
        <dbReference type="SMART" id="SM00822"/>
    </source>
</evidence>